<dbReference type="NCBIfam" id="TIGR01356">
    <property type="entry name" value="aroA"/>
    <property type="match status" value="1"/>
</dbReference>
<dbReference type="PIRSF" id="PIRSF000505">
    <property type="entry name" value="EPSPS"/>
    <property type="match status" value="1"/>
</dbReference>
<keyword evidence="3 8" id="KW-0963">Cytoplasm</keyword>
<dbReference type="GO" id="GO:0005737">
    <property type="term" value="C:cytoplasm"/>
    <property type="evidence" value="ECO:0007669"/>
    <property type="project" value="UniProtKB-SubCell"/>
</dbReference>
<dbReference type="CDD" id="cd01556">
    <property type="entry name" value="EPSP_synthase"/>
    <property type="match status" value="1"/>
</dbReference>
<dbReference type="InterPro" id="IPR006264">
    <property type="entry name" value="EPSP_synthase"/>
</dbReference>
<feature type="binding site" evidence="8">
    <location>
        <position position="175"/>
    </location>
    <ligand>
        <name>phosphoenolpyruvate</name>
        <dbReference type="ChEBI" id="CHEBI:58702"/>
    </ligand>
</feature>
<feature type="binding site" evidence="8">
    <location>
        <position position="31"/>
    </location>
    <ligand>
        <name>3-phosphoshikimate</name>
        <dbReference type="ChEBI" id="CHEBI:145989"/>
    </ligand>
</feature>
<keyword evidence="11" id="KW-1185">Reference proteome</keyword>
<dbReference type="EMBL" id="LSTO01000002">
    <property type="protein sequence ID" value="OWW18726.1"/>
    <property type="molecule type" value="Genomic_DNA"/>
</dbReference>
<dbReference type="GO" id="GO:0009423">
    <property type="term" value="P:chorismate biosynthetic process"/>
    <property type="evidence" value="ECO:0007669"/>
    <property type="project" value="UniProtKB-UniRule"/>
</dbReference>
<feature type="binding site" evidence="8">
    <location>
        <position position="393"/>
    </location>
    <ligand>
        <name>phosphoenolpyruvate</name>
        <dbReference type="ChEBI" id="CHEBI:58702"/>
    </ligand>
</feature>
<dbReference type="GO" id="GO:0008652">
    <property type="term" value="P:amino acid biosynthetic process"/>
    <property type="evidence" value="ECO:0007669"/>
    <property type="project" value="UniProtKB-KW"/>
</dbReference>
<proteinExistence type="inferred from homology"/>
<dbReference type="Gene3D" id="3.65.10.10">
    <property type="entry name" value="Enolpyruvate transferase domain"/>
    <property type="match status" value="2"/>
</dbReference>
<comment type="caution">
    <text evidence="10">The sequence shown here is derived from an EMBL/GenBank/DDBJ whole genome shotgun (WGS) entry which is preliminary data.</text>
</comment>
<dbReference type="HAMAP" id="MF_00210">
    <property type="entry name" value="EPSP_synth"/>
    <property type="match status" value="1"/>
</dbReference>
<evidence type="ECO:0000256" key="7">
    <source>
        <dbReference type="ARBA" id="ARBA00044633"/>
    </source>
</evidence>
<accession>A0A254T7V2</accession>
<evidence type="ECO:0000313" key="10">
    <source>
        <dbReference type="EMBL" id="OWW18726.1"/>
    </source>
</evidence>
<feature type="binding site" evidence="8">
    <location>
        <position position="347"/>
    </location>
    <ligand>
        <name>3-phosphoshikimate</name>
        <dbReference type="ChEBI" id="CHEBI:145989"/>
    </ligand>
</feature>
<comment type="subcellular location">
    <subcellularLocation>
        <location evidence="8">Cytoplasm</location>
    </subcellularLocation>
</comment>
<protein>
    <recommendedName>
        <fullName evidence="8">3-phosphoshikimate 1-carboxyvinyltransferase</fullName>
        <ecNumber evidence="8">2.5.1.19</ecNumber>
    </recommendedName>
    <alternativeName>
        <fullName evidence="8">5-enolpyruvylshikimate-3-phosphate synthase</fullName>
        <shortName evidence="8">EPSP synthase</shortName>
        <shortName evidence="8">EPSPS</shortName>
    </alternativeName>
</protein>
<gene>
    <name evidence="8" type="primary">aroA</name>
    <name evidence="10" type="ORF">AYR66_03925</name>
</gene>
<feature type="domain" description="Enolpyruvate transferase" evidence="9">
    <location>
        <begin position="15"/>
        <end position="431"/>
    </location>
</feature>
<dbReference type="GO" id="GO:0009073">
    <property type="term" value="P:aromatic amino acid family biosynthetic process"/>
    <property type="evidence" value="ECO:0007669"/>
    <property type="project" value="UniProtKB-KW"/>
</dbReference>
<evidence type="ECO:0000256" key="1">
    <source>
        <dbReference type="ARBA" id="ARBA00004811"/>
    </source>
</evidence>
<evidence type="ECO:0000313" key="11">
    <source>
        <dbReference type="Proteomes" id="UP000197535"/>
    </source>
</evidence>
<comment type="catalytic activity">
    <reaction evidence="7">
        <text>3-phosphoshikimate + phosphoenolpyruvate = 5-O-(1-carboxyvinyl)-3-phosphoshikimate + phosphate</text>
        <dbReference type="Rhea" id="RHEA:21256"/>
        <dbReference type="ChEBI" id="CHEBI:43474"/>
        <dbReference type="ChEBI" id="CHEBI:57701"/>
        <dbReference type="ChEBI" id="CHEBI:58702"/>
        <dbReference type="ChEBI" id="CHEBI:145989"/>
        <dbReference type="EC" id="2.5.1.19"/>
    </reaction>
    <physiologicalReaction direction="left-to-right" evidence="7">
        <dbReference type="Rhea" id="RHEA:21257"/>
    </physiologicalReaction>
</comment>
<dbReference type="AlphaFoldDB" id="A0A254T7V2"/>
<feature type="binding site" evidence="8">
    <location>
        <position position="320"/>
    </location>
    <ligand>
        <name>3-phosphoshikimate</name>
        <dbReference type="ChEBI" id="CHEBI:145989"/>
    </ligand>
</feature>
<evidence type="ECO:0000259" key="9">
    <source>
        <dbReference type="Pfam" id="PF00275"/>
    </source>
</evidence>
<keyword evidence="5 8" id="KW-0808">Transferase</keyword>
<name>A0A254T7V2_9BURK</name>
<comment type="subunit">
    <text evidence="8">Monomer.</text>
</comment>
<feature type="binding site" evidence="8">
    <location>
        <position position="351"/>
    </location>
    <ligand>
        <name>phosphoenolpyruvate</name>
        <dbReference type="ChEBI" id="CHEBI:58702"/>
    </ligand>
</feature>
<dbReference type="PANTHER" id="PTHR21090:SF5">
    <property type="entry name" value="PENTAFUNCTIONAL AROM POLYPEPTIDE"/>
    <property type="match status" value="1"/>
</dbReference>
<dbReference type="InterPro" id="IPR036968">
    <property type="entry name" value="Enolpyruvate_Tfrase_sf"/>
</dbReference>
<feature type="active site" description="Proton acceptor" evidence="8">
    <location>
        <position position="320"/>
    </location>
</feature>
<evidence type="ECO:0000256" key="5">
    <source>
        <dbReference type="ARBA" id="ARBA00022679"/>
    </source>
</evidence>
<feature type="binding site" evidence="8">
    <location>
        <position position="26"/>
    </location>
    <ligand>
        <name>phosphoenolpyruvate</name>
        <dbReference type="ChEBI" id="CHEBI:58702"/>
    </ligand>
</feature>
<dbReference type="GO" id="GO:0003866">
    <property type="term" value="F:3-phosphoshikimate 1-carboxyvinyltransferase activity"/>
    <property type="evidence" value="ECO:0007669"/>
    <property type="project" value="UniProtKB-UniRule"/>
</dbReference>
<organism evidence="10 11">
    <name type="scientific">Noviherbaspirillum denitrificans</name>
    <dbReference type="NCBI Taxonomy" id="1968433"/>
    <lineage>
        <taxon>Bacteria</taxon>
        <taxon>Pseudomonadati</taxon>
        <taxon>Pseudomonadota</taxon>
        <taxon>Betaproteobacteria</taxon>
        <taxon>Burkholderiales</taxon>
        <taxon>Oxalobacteraceae</taxon>
        <taxon>Noviherbaspirillum</taxon>
    </lineage>
</organism>
<comment type="similarity">
    <text evidence="2 8">Belongs to the EPSP synthase family.</text>
</comment>
<dbReference type="PROSITE" id="PS00885">
    <property type="entry name" value="EPSP_SYNTHASE_2"/>
    <property type="match status" value="1"/>
</dbReference>
<feature type="binding site" evidence="8">
    <location>
        <position position="174"/>
    </location>
    <ligand>
        <name>3-phosphoshikimate</name>
        <dbReference type="ChEBI" id="CHEBI:145989"/>
    </ligand>
</feature>
<evidence type="ECO:0000256" key="4">
    <source>
        <dbReference type="ARBA" id="ARBA00022605"/>
    </source>
</evidence>
<feature type="binding site" evidence="8">
    <location>
        <position position="173"/>
    </location>
    <ligand>
        <name>3-phosphoshikimate</name>
        <dbReference type="ChEBI" id="CHEBI:145989"/>
    </ligand>
</feature>
<feature type="binding site" evidence="8">
    <location>
        <position position="203"/>
    </location>
    <ligand>
        <name>3-phosphoshikimate</name>
        <dbReference type="ChEBI" id="CHEBI:145989"/>
    </ligand>
</feature>
<reference evidence="10 11" key="1">
    <citation type="submission" date="2016-02" db="EMBL/GenBank/DDBJ databases">
        <authorList>
            <person name="Wen L."/>
            <person name="He K."/>
            <person name="Yang H."/>
        </authorList>
    </citation>
    <scope>NUCLEOTIDE SEQUENCE [LARGE SCALE GENOMIC DNA]</scope>
    <source>
        <strain evidence="10 11">TSA40</strain>
    </source>
</reference>
<evidence type="ECO:0000256" key="3">
    <source>
        <dbReference type="ARBA" id="ARBA00022490"/>
    </source>
</evidence>
<feature type="binding site" evidence="8">
    <location>
        <position position="26"/>
    </location>
    <ligand>
        <name>3-phosphoshikimate</name>
        <dbReference type="ChEBI" id="CHEBI:145989"/>
    </ligand>
</feature>
<keyword evidence="6 8" id="KW-0057">Aromatic amino acid biosynthesis</keyword>
<keyword evidence="4 8" id="KW-0028">Amino-acid biosynthesis</keyword>
<dbReference type="Proteomes" id="UP000197535">
    <property type="component" value="Unassembled WGS sequence"/>
</dbReference>
<feature type="binding site" evidence="8">
    <location>
        <position position="27"/>
    </location>
    <ligand>
        <name>3-phosphoshikimate</name>
        <dbReference type="ChEBI" id="CHEBI:145989"/>
    </ligand>
</feature>
<feature type="binding site" evidence="8">
    <location>
        <position position="423"/>
    </location>
    <ligand>
        <name>phosphoenolpyruvate</name>
        <dbReference type="ChEBI" id="CHEBI:58702"/>
    </ligand>
</feature>
<dbReference type="PANTHER" id="PTHR21090">
    <property type="entry name" value="AROM/DEHYDROQUINATE SYNTHASE"/>
    <property type="match status" value="1"/>
</dbReference>
<dbReference type="FunFam" id="3.65.10.10:FF:000003">
    <property type="entry name" value="3-phosphoshikimate 1-carboxyvinyltransferase"/>
    <property type="match status" value="1"/>
</dbReference>
<dbReference type="Pfam" id="PF00275">
    <property type="entry name" value="EPSP_synthase"/>
    <property type="match status" value="1"/>
</dbReference>
<dbReference type="PROSITE" id="PS00104">
    <property type="entry name" value="EPSP_SYNTHASE_1"/>
    <property type="match status" value="1"/>
</dbReference>
<dbReference type="UniPathway" id="UPA00053">
    <property type="reaction ID" value="UER00089"/>
</dbReference>
<comment type="pathway">
    <text evidence="1 8">Metabolic intermediate biosynthesis; chorismate biosynthesis; chorismate from D-erythrose 4-phosphate and phosphoenolpyruvate: step 6/7.</text>
</comment>
<dbReference type="RefSeq" id="WP_088710129.1">
    <property type="nucleotide sequence ID" value="NZ_LSTO01000002.1"/>
</dbReference>
<comment type="caution">
    <text evidence="8">Lacks conserved residue(s) required for the propagation of feature annotation.</text>
</comment>
<sequence>MKHYPHHLDLQPAMHAQGTVRLPGSKSISNRILLLAALSQGTTKICDLLASDDTHVMLMALQKLGVAWEQVGETQDYIVHGVSGVLPVHQADLFMGNAGTAIRPLTAALAVMGGDYTLHGVSRMHERPIGDLVDALNAVGTQIDYTGQPGYPPLHIRRGHIHAHRMQVKGNVSSQFLTALLMAAPLMAGEHPVTIDVVGELISKPYIEITLNLMQRFGVKVERQGWQSFTVAAGQKYTSPGTIHVEGDASSASYFLAAGAIAGGPVRVEGVGRNSIQGDVRFVESLEQMGATITMGDNWIEAKSNGVLKAIDADFNHIPDAAMTIAVAALYADGPSTLRNIGSWRVKETDRIAAMATELRKVGAIVEEGADYLRVEPPAEIRSAAIDTYDDHRMAMCFSLASLDGAARRGNAIRINDPKCVAKTFPDYFEAFAQIARNNLF</sequence>
<dbReference type="InterPro" id="IPR001986">
    <property type="entry name" value="Enolpyruvate_Tfrase_dom"/>
</dbReference>
<dbReference type="EC" id="2.5.1.19" evidence="8"/>
<dbReference type="InterPro" id="IPR013792">
    <property type="entry name" value="RNA3'P_cycl/enolpyr_Trfase_a/b"/>
</dbReference>
<evidence type="ECO:0000256" key="6">
    <source>
        <dbReference type="ARBA" id="ARBA00023141"/>
    </source>
</evidence>
<feature type="binding site" evidence="8">
    <location>
        <position position="99"/>
    </location>
    <ligand>
        <name>phosphoenolpyruvate</name>
        <dbReference type="ChEBI" id="CHEBI:58702"/>
    </ligand>
</feature>
<evidence type="ECO:0000256" key="8">
    <source>
        <dbReference type="HAMAP-Rule" id="MF_00210"/>
    </source>
</evidence>
<evidence type="ECO:0000256" key="2">
    <source>
        <dbReference type="ARBA" id="ARBA00009948"/>
    </source>
</evidence>
<dbReference type="InterPro" id="IPR023193">
    <property type="entry name" value="EPSP_synthase_CS"/>
</dbReference>
<comment type="function">
    <text evidence="8">Catalyzes the transfer of the enolpyruvyl moiety of phosphoenolpyruvate (PEP) to the 5-hydroxyl of shikimate-3-phosphate (S3P) to produce enolpyruvyl shikimate-3-phosphate and inorganic phosphate.</text>
</comment>
<dbReference type="SUPFAM" id="SSF55205">
    <property type="entry name" value="EPT/RTPC-like"/>
    <property type="match status" value="1"/>
</dbReference>
<dbReference type="FunFam" id="3.65.10.10:FF:000004">
    <property type="entry name" value="3-phosphoshikimate 1-carboxyvinyltransferase"/>
    <property type="match status" value="1"/>
</dbReference>
<dbReference type="OrthoDB" id="9809920at2"/>
<feature type="binding site" evidence="8">
    <location>
        <position position="175"/>
    </location>
    <ligand>
        <name>3-phosphoshikimate</name>
        <dbReference type="ChEBI" id="CHEBI:145989"/>
    </ligand>
</feature>
<feature type="binding site" evidence="8">
    <location>
        <position position="127"/>
    </location>
    <ligand>
        <name>phosphoenolpyruvate</name>
        <dbReference type="ChEBI" id="CHEBI:58702"/>
    </ligand>
</feature>